<keyword evidence="5" id="KW-1185">Reference proteome</keyword>
<feature type="domain" description="Amidase" evidence="3">
    <location>
        <begin position="166"/>
        <end position="276"/>
    </location>
</feature>
<dbReference type="AlphaFoldDB" id="A0A0P7APS5"/>
<name>A0A0P7APS5_9HYPO</name>
<evidence type="ECO:0000256" key="2">
    <source>
        <dbReference type="ARBA" id="ARBA00022801"/>
    </source>
</evidence>
<dbReference type="Pfam" id="PF01425">
    <property type="entry name" value="Amidase"/>
    <property type="match status" value="2"/>
</dbReference>
<feature type="domain" description="Amidase" evidence="3">
    <location>
        <begin position="281"/>
        <end position="605"/>
    </location>
</feature>
<evidence type="ECO:0000313" key="5">
    <source>
        <dbReference type="Proteomes" id="UP000050424"/>
    </source>
</evidence>
<dbReference type="GO" id="GO:0016787">
    <property type="term" value="F:hydrolase activity"/>
    <property type="evidence" value="ECO:0007669"/>
    <property type="project" value="UniProtKB-KW"/>
</dbReference>
<reference evidence="4 5" key="1">
    <citation type="submission" date="2015-09" db="EMBL/GenBank/DDBJ databases">
        <title>Draft genome of a European isolate of the apple canker pathogen Neonectria ditissima.</title>
        <authorList>
            <person name="Gomez-Cortecero A."/>
            <person name="Harrison R.J."/>
            <person name="Armitage A.D."/>
        </authorList>
    </citation>
    <scope>NUCLEOTIDE SEQUENCE [LARGE SCALE GENOMIC DNA]</scope>
    <source>
        <strain evidence="4 5">R09/05</strain>
    </source>
</reference>
<dbReference type="Proteomes" id="UP000050424">
    <property type="component" value="Unassembled WGS sequence"/>
</dbReference>
<keyword evidence="2" id="KW-0378">Hydrolase</keyword>
<evidence type="ECO:0000259" key="3">
    <source>
        <dbReference type="Pfam" id="PF01425"/>
    </source>
</evidence>
<dbReference type="EMBL" id="LKCW01000363">
    <property type="protein sequence ID" value="KPM34291.1"/>
    <property type="molecule type" value="Genomic_DNA"/>
</dbReference>
<comment type="caution">
    <text evidence="4">The sequence shown here is derived from an EMBL/GenBank/DDBJ whole genome shotgun (WGS) entry which is preliminary data.</text>
</comment>
<dbReference type="STRING" id="78410.A0A0P7APS5"/>
<comment type="similarity">
    <text evidence="1">Belongs to the amidase family.</text>
</comment>
<evidence type="ECO:0000256" key="1">
    <source>
        <dbReference type="ARBA" id="ARBA00009199"/>
    </source>
</evidence>
<sequence>MAQLSGLSHGNHIRLLSYESHLSAYRSQLIAPSSSLSAKLVALSSSLPAHRSQPSSSLSAHRSQLIALSQARRSQPRSLPDHACEINPPPASWQELAARKRQRDIDEIPLQWKLSPQVIQQAQHRRSIADDFLNDLLDSETRRITNLEVPTLMAMTGNGSLSAVSLVTAFCTRAAFGHQLIGFKQAMARAKELDEHWNTRKRPIGPLHGLPITLKDQYHVKGMDTTMAYVGWIDTFEGDQSSPLKRRAESEIVRELKSLGAIVIAKSTLVQSLQWINKFLGEGAVQALKGSAIGIGSDNGGSVSMPAACNGVYSIKPSAGRLSFQNVPNSAPGQNNISTVPGFLGSSVSSLKYLLKSVISSEPWLHDPEVTPLPWREQQEAGDKANLTFGLLEFDGVVTPHPPIQRGLRMVVEALRVGGHDLVPWNPPSHQEALEIQGELTGASGGYDVFENLALSGEPLVRELREDYPEGKPKPPLNAIEVEKAVTQLRNYRQEYHKRWMATANTTKTGRPVDALILPVLTSAALIPGDPFYTGYITVANVVDHTTMVIPVTHADKLIDKFNKAYSPANELDKKIWQSYDPALYHGAPVGIQIQCGRLEEEKILNIAQVIVDALAKNTN</sequence>
<accession>A0A0P7APS5</accession>
<dbReference type="PIRSF" id="PIRSF001221">
    <property type="entry name" value="Amidase_fungi"/>
    <property type="match status" value="1"/>
</dbReference>
<dbReference type="InterPro" id="IPR036928">
    <property type="entry name" value="AS_sf"/>
</dbReference>
<dbReference type="Gene3D" id="3.90.1300.10">
    <property type="entry name" value="Amidase signature (AS) domain"/>
    <property type="match status" value="2"/>
</dbReference>
<dbReference type="InterPro" id="IPR023631">
    <property type="entry name" value="Amidase_dom"/>
</dbReference>
<dbReference type="PANTHER" id="PTHR46072:SF8">
    <property type="entry name" value="AMIDASE DOMAIN-CONTAINING PROTEIN"/>
    <property type="match status" value="1"/>
</dbReference>
<evidence type="ECO:0000313" key="4">
    <source>
        <dbReference type="EMBL" id="KPM34291.1"/>
    </source>
</evidence>
<protein>
    <submittedName>
        <fullName evidence="4">Acetamidase</fullName>
    </submittedName>
</protein>
<organism evidence="4 5">
    <name type="scientific">Neonectria ditissima</name>
    <dbReference type="NCBI Taxonomy" id="78410"/>
    <lineage>
        <taxon>Eukaryota</taxon>
        <taxon>Fungi</taxon>
        <taxon>Dikarya</taxon>
        <taxon>Ascomycota</taxon>
        <taxon>Pezizomycotina</taxon>
        <taxon>Sordariomycetes</taxon>
        <taxon>Hypocreomycetidae</taxon>
        <taxon>Hypocreales</taxon>
        <taxon>Nectriaceae</taxon>
        <taxon>Neonectria</taxon>
    </lineage>
</organism>
<dbReference type="OrthoDB" id="6428749at2759"/>
<dbReference type="SUPFAM" id="SSF75304">
    <property type="entry name" value="Amidase signature (AS) enzymes"/>
    <property type="match status" value="1"/>
</dbReference>
<gene>
    <name evidence="4" type="ORF">AK830_g12279</name>
</gene>
<proteinExistence type="inferred from homology"/>
<dbReference type="PANTHER" id="PTHR46072">
    <property type="entry name" value="AMIDASE-RELATED-RELATED"/>
    <property type="match status" value="1"/>
</dbReference>